<gene>
    <name evidence="1" type="ORF">BE08_33000</name>
</gene>
<dbReference type="Pfam" id="PF26412">
    <property type="entry name" value="BrxE"/>
    <property type="match status" value="1"/>
</dbReference>
<proteinExistence type="predicted"/>
<dbReference type="InterPro" id="IPR058690">
    <property type="entry name" value="BrxE"/>
</dbReference>
<reference evidence="1 2" key="1">
    <citation type="submission" date="2014-02" db="EMBL/GenBank/DDBJ databases">
        <title>The small core and large imbalanced accessory genome model reveals a collaborative survival strategy of Sorangium cellulosum strains in nature.</title>
        <authorList>
            <person name="Han K."/>
            <person name="Peng R."/>
            <person name="Blom J."/>
            <person name="Li Y.-Z."/>
        </authorList>
    </citation>
    <scope>NUCLEOTIDE SEQUENCE [LARGE SCALE GENOMIC DNA]</scope>
    <source>
        <strain evidence="1 2">So0157-25</strain>
    </source>
</reference>
<protein>
    <submittedName>
        <fullName evidence="1">Uncharacterized protein</fullName>
    </submittedName>
</protein>
<dbReference type="Proteomes" id="UP000075420">
    <property type="component" value="Unassembled WGS sequence"/>
</dbReference>
<comment type="caution">
    <text evidence="1">The sequence shown here is derived from an EMBL/GenBank/DDBJ whole genome shotgun (WGS) entry which is preliminary data.</text>
</comment>
<dbReference type="EMBL" id="JELY01003358">
    <property type="protein sequence ID" value="KYF49442.1"/>
    <property type="molecule type" value="Genomic_DNA"/>
</dbReference>
<organism evidence="1 2">
    <name type="scientific">Sorangium cellulosum</name>
    <name type="common">Polyangium cellulosum</name>
    <dbReference type="NCBI Taxonomy" id="56"/>
    <lineage>
        <taxon>Bacteria</taxon>
        <taxon>Pseudomonadati</taxon>
        <taxon>Myxococcota</taxon>
        <taxon>Polyangia</taxon>
        <taxon>Polyangiales</taxon>
        <taxon>Polyangiaceae</taxon>
        <taxon>Sorangium</taxon>
    </lineage>
</organism>
<name>A0A150P2C5_SORCE</name>
<dbReference type="AlphaFoldDB" id="A0A150P2C5"/>
<evidence type="ECO:0000313" key="1">
    <source>
        <dbReference type="EMBL" id="KYF49442.1"/>
    </source>
</evidence>
<accession>A0A150P2C5</accession>
<dbReference type="NCBIfam" id="NF033447">
    <property type="entry name" value="BrxE_fam"/>
    <property type="match status" value="1"/>
</dbReference>
<evidence type="ECO:0000313" key="2">
    <source>
        <dbReference type="Proteomes" id="UP000075420"/>
    </source>
</evidence>
<sequence length="59" mass="6451">MSPRLSPAHLDEILALQLTVAWASEAAGEPPRLGWWRSDLVDPEAGGDLFVRLLPRTTA</sequence>